<dbReference type="GO" id="GO:0000785">
    <property type="term" value="C:chromatin"/>
    <property type="evidence" value="ECO:0007669"/>
    <property type="project" value="TreeGrafter"/>
</dbReference>
<evidence type="ECO:0000313" key="4">
    <source>
        <dbReference type="Proteomes" id="UP001152320"/>
    </source>
</evidence>
<comment type="caution">
    <text evidence="3">The sequence shown here is derived from an EMBL/GenBank/DDBJ whole genome shotgun (WGS) entry which is preliminary data.</text>
</comment>
<dbReference type="GO" id="GO:0000977">
    <property type="term" value="F:RNA polymerase II transcription regulatory region sequence-specific DNA binding"/>
    <property type="evidence" value="ECO:0007669"/>
    <property type="project" value="TreeGrafter"/>
</dbReference>
<evidence type="ECO:0000259" key="2">
    <source>
        <dbReference type="Pfam" id="PF01857"/>
    </source>
</evidence>
<protein>
    <submittedName>
        <fullName evidence="3">Retinoblastoma-associated protein</fullName>
    </submittedName>
</protein>
<feature type="compositionally biased region" description="Basic residues" evidence="1">
    <location>
        <begin position="233"/>
        <end position="252"/>
    </location>
</feature>
<feature type="compositionally biased region" description="Acidic residues" evidence="1">
    <location>
        <begin position="312"/>
        <end position="324"/>
    </location>
</feature>
<feature type="region of interest" description="Disordered" evidence="1">
    <location>
        <begin position="298"/>
        <end position="355"/>
    </location>
</feature>
<dbReference type="GO" id="GO:0006357">
    <property type="term" value="P:regulation of transcription by RNA polymerase II"/>
    <property type="evidence" value="ECO:0007669"/>
    <property type="project" value="InterPro"/>
</dbReference>
<accession>A0A9Q1H305</accession>
<feature type="compositionally biased region" description="Polar residues" evidence="1">
    <location>
        <begin position="333"/>
        <end position="343"/>
    </location>
</feature>
<dbReference type="Gene3D" id="1.10.472.10">
    <property type="entry name" value="Cyclin-like"/>
    <property type="match status" value="1"/>
</dbReference>
<organism evidence="3 4">
    <name type="scientific">Holothuria leucospilota</name>
    <name type="common">Black long sea cucumber</name>
    <name type="synonym">Mertensiothuria leucospilota</name>
    <dbReference type="NCBI Taxonomy" id="206669"/>
    <lineage>
        <taxon>Eukaryota</taxon>
        <taxon>Metazoa</taxon>
        <taxon>Echinodermata</taxon>
        <taxon>Eleutherozoa</taxon>
        <taxon>Echinozoa</taxon>
        <taxon>Holothuroidea</taxon>
        <taxon>Aspidochirotacea</taxon>
        <taxon>Aspidochirotida</taxon>
        <taxon>Holothuriidae</taxon>
        <taxon>Holothuria</taxon>
    </lineage>
</organism>
<dbReference type="OrthoDB" id="844594at2759"/>
<gene>
    <name evidence="3" type="ORF">HOLleu_27772</name>
</gene>
<dbReference type="GO" id="GO:0035189">
    <property type="term" value="C:Rb-E2F complex"/>
    <property type="evidence" value="ECO:0007669"/>
    <property type="project" value="TreeGrafter"/>
</dbReference>
<proteinExistence type="predicted"/>
<reference evidence="3" key="1">
    <citation type="submission" date="2021-10" db="EMBL/GenBank/DDBJ databases">
        <title>Tropical sea cucumber genome reveals ecological adaptation and Cuvierian tubules defense mechanism.</title>
        <authorList>
            <person name="Chen T."/>
        </authorList>
    </citation>
    <scope>NUCLEOTIDE SEQUENCE</scope>
    <source>
        <strain evidence="3">Nanhai2018</strain>
        <tissue evidence="3">Muscle</tissue>
    </source>
</reference>
<dbReference type="GO" id="GO:0031175">
    <property type="term" value="P:neuron projection development"/>
    <property type="evidence" value="ECO:0007669"/>
    <property type="project" value="TreeGrafter"/>
</dbReference>
<dbReference type="Proteomes" id="UP001152320">
    <property type="component" value="Chromosome 13"/>
</dbReference>
<dbReference type="SUPFAM" id="SSF47954">
    <property type="entry name" value="Cyclin-like"/>
    <property type="match status" value="1"/>
</dbReference>
<dbReference type="InterPro" id="IPR028309">
    <property type="entry name" value="RB_fam"/>
</dbReference>
<dbReference type="InterPro" id="IPR002719">
    <property type="entry name" value="RB_B"/>
</dbReference>
<dbReference type="EMBL" id="JAIZAY010000013">
    <property type="protein sequence ID" value="KAJ8031138.1"/>
    <property type="molecule type" value="Genomic_DNA"/>
</dbReference>
<dbReference type="InterPro" id="IPR036915">
    <property type="entry name" value="Cyclin-like_sf"/>
</dbReference>
<evidence type="ECO:0000313" key="3">
    <source>
        <dbReference type="EMBL" id="KAJ8031138.1"/>
    </source>
</evidence>
<dbReference type="GO" id="GO:2000134">
    <property type="term" value="P:negative regulation of G1/S transition of mitotic cell cycle"/>
    <property type="evidence" value="ECO:0007669"/>
    <property type="project" value="TreeGrafter"/>
</dbReference>
<dbReference type="Pfam" id="PF01857">
    <property type="entry name" value="RB_B"/>
    <property type="match status" value="1"/>
</dbReference>
<feature type="domain" description="Retinoblastoma-associated protein B-box" evidence="2">
    <location>
        <begin position="23"/>
        <end position="119"/>
    </location>
</feature>
<feature type="region of interest" description="Disordered" evidence="1">
    <location>
        <begin position="233"/>
        <end position="286"/>
    </location>
</feature>
<dbReference type="PANTHER" id="PTHR13742:SF36">
    <property type="entry name" value="RETINOBLASTOMA-ASSOCIATED PROTEIN"/>
    <property type="match status" value="1"/>
</dbReference>
<evidence type="ECO:0000256" key="1">
    <source>
        <dbReference type="SAM" id="MobiDB-lite"/>
    </source>
</evidence>
<sequence>MGHFPSSRVVAGSGNPEVSYDFLHEFQMKMQQLGYIRLKEMCAALEISGELENSVWTCLDHCIMERPGLLKNRHLDQIMMCCIFEIFKANKEDIANIIAVYSKMPQAVSSTYNHVKLNDGTYGKISDFYKLVFIDALKDFIIRFQPNRQSPHISPGQSTSLSLTPNQRMAYHLTPTLRISPFTASCSKSACQSSPSGTQKQMTPGQKSLLHFVFGEEQNSPKLQEFNQTLHLQAKRKTQTQRQGSFKRKKKLKLEDSKCEVGSNTEGSKQPAREESITPEDVTSEGDIILSGRAILRDRLSNQRAGSPTEEWISDNEEPQEDNSDGDKEEKPTSNGDETSQHSSEGHKEDTDAMT</sequence>
<feature type="compositionally biased region" description="Basic and acidic residues" evidence="1">
    <location>
        <begin position="344"/>
        <end position="355"/>
    </location>
</feature>
<name>A0A9Q1H305_HOLLE</name>
<dbReference type="GO" id="GO:0048667">
    <property type="term" value="P:cell morphogenesis involved in neuron differentiation"/>
    <property type="evidence" value="ECO:0007669"/>
    <property type="project" value="TreeGrafter"/>
</dbReference>
<dbReference type="PANTHER" id="PTHR13742">
    <property type="entry name" value="RETINOBLASTOMA-ASSOCIATED PROTEIN RB -RELATED"/>
    <property type="match status" value="1"/>
</dbReference>
<keyword evidence="4" id="KW-1185">Reference proteome</keyword>
<dbReference type="AlphaFoldDB" id="A0A9Q1H305"/>